<feature type="domain" description="O-antigen ligase-related" evidence="6">
    <location>
        <begin position="209"/>
        <end position="338"/>
    </location>
</feature>
<comment type="caution">
    <text evidence="7">The sequence shown here is derived from an EMBL/GenBank/DDBJ whole genome shotgun (WGS) entry which is preliminary data.</text>
</comment>
<evidence type="ECO:0000259" key="6">
    <source>
        <dbReference type="Pfam" id="PF04932"/>
    </source>
</evidence>
<feature type="transmembrane region" description="Helical" evidence="5">
    <location>
        <begin position="386"/>
        <end position="404"/>
    </location>
</feature>
<sequence length="410" mass="45942">MNLSLAIIAILIISTVAWKDRSWAAAAVLFLLPTYLLRFSIAGVPLTVLEVMILALFIIFVIRDWRKIIKLQPNWWQVLLLALFILAAIFGLLVTPDFRAGLGIFKAYIVEPVLFFLVIWIGLDNKQQVRRLLLALVVAAAVSGLATGMQYLTGWGIPEPWNLWNDNRRATLWYGYPNAIGLFIAPILVATFSLIMTTGKRYRSWLLLASACMIIGLLSAQVEGAYVAAMAGVFVVMLSVPRLRYWVIVAAAALLTAVLSFDRTRQLLLFQDTSGDVRLALWRGTWSLLQHSPVFGAGLAGFPITYDLYRLPSHVELLLYPHNMLLNFWVELGFIGVVWLCLAVGIAVVMSWRLFRDSATRVYGITALAVLTAILVYGLVDVPYFKNDLSVIFWTLLGVVIVLNKKKRRI</sequence>
<dbReference type="PANTHER" id="PTHR37422">
    <property type="entry name" value="TEICHURONIC ACID BIOSYNTHESIS PROTEIN TUAE"/>
    <property type="match status" value="1"/>
</dbReference>
<keyword evidence="2 5" id="KW-0812">Transmembrane</keyword>
<dbReference type="EMBL" id="PFGC01000017">
    <property type="protein sequence ID" value="PIW37216.1"/>
    <property type="molecule type" value="Genomic_DNA"/>
</dbReference>
<feature type="transmembrane region" description="Helical" evidence="5">
    <location>
        <begin position="288"/>
        <end position="306"/>
    </location>
</feature>
<feature type="transmembrane region" description="Helical" evidence="5">
    <location>
        <begin position="35"/>
        <end position="62"/>
    </location>
</feature>
<evidence type="ECO:0000256" key="1">
    <source>
        <dbReference type="ARBA" id="ARBA00004141"/>
    </source>
</evidence>
<keyword evidence="4 5" id="KW-0472">Membrane</keyword>
<comment type="subcellular location">
    <subcellularLocation>
        <location evidence="1">Membrane</location>
        <topology evidence="1">Multi-pass membrane protein</topology>
    </subcellularLocation>
</comment>
<gene>
    <name evidence="7" type="ORF">COW24_01325</name>
</gene>
<dbReference type="PANTHER" id="PTHR37422:SF13">
    <property type="entry name" value="LIPOPOLYSACCHARIDE BIOSYNTHESIS PROTEIN PA4999-RELATED"/>
    <property type="match status" value="1"/>
</dbReference>
<keyword evidence="3 5" id="KW-1133">Transmembrane helix</keyword>
<reference evidence="7 8" key="1">
    <citation type="submission" date="2017-09" db="EMBL/GenBank/DDBJ databases">
        <title>Depth-based differentiation of microbial function through sediment-hosted aquifers and enrichment of novel symbionts in the deep terrestrial subsurface.</title>
        <authorList>
            <person name="Probst A.J."/>
            <person name="Ladd B."/>
            <person name="Jarett J.K."/>
            <person name="Geller-Mcgrath D.E."/>
            <person name="Sieber C.M."/>
            <person name="Emerson J.B."/>
            <person name="Anantharaman K."/>
            <person name="Thomas B.C."/>
            <person name="Malmstrom R."/>
            <person name="Stieglmeier M."/>
            <person name="Klingl A."/>
            <person name="Woyke T."/>
            <person name="Ryan C.M."/>
            <person name="Banfield J.F."/>
        </authorList>
    </citation>
    <scope>NUCLEOTIDE SEQUENCE [LARGE SCALE GENOMIC DNA]</scope>
    <source>
        <strain evidence="7">CG15_BIG_FIL_POST_REV_8_21_14_020_45_12</strain>
    </source>
</reference>
<evidence type="ECO:0000256" key="4">
    <source>
        <dbReference type="ARBA" id="ARBA00023136"/>
    </source>
</evidence>
<accession>A0A2M7H4R4</accession>
<feature type="transmembrane region" description="Helical" evidence="5">
    <location>
        <begin position="173"/>
        <end position="195"/>
    </location>
</feature>
<dbReference type="GO" id="GO:0016020">
    <property type="term" value="C:membrane"/>
    <property type="evidence" value="ECO:0007669"/>
    <property type="project" value="UniProtKB-SubCell"/>
</dbReference>
<feature type="transmembrane region" description="Helical" evidence="5">
    <location>
        <begin position="243"/>
        <end position="261"/>
    </location>
</feature>
<dbReference type="InterPro" id="IPR007016">
    <property type="entry name" value="O-antigen_ligase-rel_domated"/>
</dbReference>
<name>A0A2M7H4R4_9BACT</name>
<dbReference type="InterPro" id="IPR051533">
    <property type="entry name" value="WaaL-like"/>
</dbReference>
<dbReference type="AlphaFoldDB" id="A0A2M7H4R4"/>
<dbReference type="Proteomes" id="UP000230292">
    <property type="component" value="Unassembled WGS sequence"/>
</dbReference>
<evidence type="ECO:0000256" key="2">
    <source>
        <dbReference type="ARBA" id="ARBA00022692"/>
    </source>
</evidence>
<proteinExistence type="predicted"/>
<feature type="transmembrane region" description="Helical" evidence="5">
    <location>
        <begin position="326"/>
        <end position="350"/>
    </location>
</feature>
<feature type="transmembrane region" description="Helical" evidence="5">
    <location>
        <begin position="74"/>
        <end position="94"/>
    </location>
</feature>
<evidence type="ECO:0000256" key="3">
    <source>
        <dbReference type="ARBA" id="ARBA00022989"/>
    </source>
</evidence>
<evidence type="ECO:0000313" key="7">
    <source>
        <dbReference type="EMBL" id="PIW37216.1"/>
    </source>
</evidence>
<evidence type="ECO:0000256" key="5">
    <source>
        <dbReference type="SAM" id="Phobius"/>
    </source>
</evidence>
<protein>
    <recommendedName>
        <fullName evidence="6">O-antigen ligase-related domain-containing protein</fullName>
    </recommendedName>
</protein>
<organism evidence="7 8">
    <name type="scientific">Candidatus Kerfeldbacteria bacterium CG15_BIG_FIL_POST_REV_8_21_14_020_45_12</name>
    <dbReference type="NCBI Taxonomy" id="2014247"/>
    <lineage>
        <taxon>Bacteria</taxon>
        <taxon>Candidatus Kerfeldiibacteriota</taxon>
    </lineage>
</organism>
<evidence type="ECO:0000313" key="8">
    <source>
        <dbReference type="Proteomes" id="UP000230292"/>
    </source>
</evidence>
<feature type="transmembrane region" description="Helical" evidence="5">
    <location>
        <begin position="132"/>
        <end position="153"/>
    </location>
</feature>
<dbReference type="Pfam" id="PF04932">
    <property type="entry name" value="Wzy_C"/>
    <property type="match status" value="1"/>
</dbReference>
<feature type="transmembrane region" description="Helical" evidence="5">
    <location>
        <begin position="100"/>
        <end position="120"/>
    </location>
</feature>
<feature type="transmembrane region" description="Helical" evidence="5">
    <location>
        <begin position="362"/>
        <end position="380"/>
    </location>
</feature>
<feature type="transmembrane region" description="Helical" evidence="5">
    <location>
        <begin position="207"/>
        <end position="237"/>
    </location>
</feature>